<evidence type="ECO:0000313" key="3">
    <source>
        <dbReference type="Proteomes" id="UP000176951"/>
    </source>
</evidence>
<keyword evidence="1" id="KW-0812">Transmembrane</keyword>
<feature type="transmembrane region" description="Helical" evidence="1">
    <location>
        <begin position="7"/>
        <end position="36"/>
    </location>
</feature>
<protein>
    <submittedName>
        <fullName evidence="2">Uncharacterized protein</fullName>
    </submittedName>
</protein>
<dbReference type="Proteomes" id="UP000176951">
    <property type="component" value="Unassembled WGS sequence"/>
</dbReference>
<reference evidence="2 3" key="1">
    <citation type="journal article" date="2016" name="Nat. Commun.">
        <title>Thousands of microbial genomes shed light on interconnected biogeochemical processes in an aquifer system.</title>
        <authorList>
            <person name="Anantharaman K."/>
            <person name="Brown C.T."/>
            <person name="Hug L.A."/>
            <person name="Sharon I."/>
            <person name="Castelle C.J."/>
            <person name="Probst A.J."/>
            <person name="Thomas B.C."/>
            <person name="Singh A."/>
            <person name="Wilkins M.J."/>
            <person name="Karaoz U."/>
            <person name="Brodie E.L."/>
            <person name="Williams K.H."/>
            <person name="Hubbard S.S."/>
            <person name="Banfield J.F."/>
        </authorList>
    </citation>
    <scope>NUCLEOTIDE SEQUENCE [LARGE SCALE GENOMIC DNA]</scope>
</reference>
<evidence type="ECO:0000256" key="1">
    <source>
        <dbReference type="SAM" id="Phobius"/>
    </source>
</evidence>
<gene>
    <name evidence="2" type="ORF">A3A97_04540</name>
</gene>
<organism evidence="2 3">
    <name type="scientific">Candidatus Terrybacteria bacterium RIFCSPLOWO2_01_FULL_40_23</name>
    <dbReference type="NCBI Taxonomy" id="1802366"/>
    <lineage>
        <taxon>Bacteria</taxon>
        <taxon>Candidatus Terryibacteriota</taxon>
    </lineage>
</organism>
<feature type="transmembrane region" description="Helical" evidence="1">
    <location>
        <begin position="42"/>
        <end position="60"/>
    </location>
</feature>
<evidence type="ECO:0000313" key="2">
    <source>
        <dbReference type="EMBL" id="OHA52150.1"/>
    </source>
</evidence>
<comment type="caution">
    <text evidence="2">The sequence shown here is derived from an EMBL/GenBank/DDBJ whole genome shotgun (WGS) entry which is preliminary data.</text>
</comment>
<proteinExistence type="predicted"/>
<sequence length="69" mass="8011">MNEWRALATVLAFTTSFIFFVLFLTFWIVISITAYFTNYSDLLIALICLVGLFFSGYATGKLWDTIYKF</sequence>
<keyword evidence="1" id="KW-1133">Transmembrane helix</keyword>
<name>A0A1G2PV07_9BACT</name>
<dbReference type="EMBL" id="MHSW01000012">
    <property type="protein sequence ID" value="OHA52150.1"/>
    <property type="molecule type" value="Genomic_DNA"/>
</dbReference>
<accession>A0A1G2PV07</accession>
<keyword evidence="1" id="KW-0472">Membrane</keyword>
<dbReference type="AlphaFoldDB" id="A0A1G2PV07"/>